<gene>
    <name evidence="2" type="ORF">NDU88_001410</name>
</gene>
<proteinExistence type="predicted"/>
<accession>A0AAV7V7Q9</accession>
<dbReference type="EMBL" id="JANPWB010000003">
    <property type="protein sequence ID" value="KAJ1197553.1"/>
    <property type="molecule type" value="Genomic_DNA"/>
</dbReference>
<protein>
    <submittedName>
        <fullName evidence="2">Uncharacterized protein</fullName>
    </submittedName>
</protein>
<evidence type="ECO:0000313" key="2">
    <source>
        <dbReference type="EMBL" id="KAJ1197553.1"/>
    </source>
</evidence>
<evidence type="ECO:0000313" key="3">
    <source>
        <dbReference type="Proteomes" id="UP001066276"/>
    </source>
</evidence>
<comment type="caution">
    <text evidence="2">The sequence shown here is derived from an EMBL/GenBank/DDBJ whole genome shotgun (WGS) entry which is preliminary data.</text>
</comment>
<organism evidence="2 3">
    <name type="scientific">Pleurodeles waltl</name>
    <name type="common">Iberian ribbed newt</name>
    <dbReference type="NCBI Taxonomy" id="8319"/>
    <lineage>
        <taxon>Eukaryota</taxon>
        <taxon>Metazoa</taxon>
        <taxon>Chordata</taxon>
        <taxon>Craniata</taxon>
        <taxon>Vertebrata</taxon>
        <taxon>Euteleostomi</taxon>
        <taxon>Amphibia</taxon>
        <taxon>Batrachia</taxon>
        <taxon>Caudata</taxon>
        <taxon>Salamandroidea</taxon>
        <taxon>Salamandridae</taxon>
        <taxon>Pleurodelinae</taxon>
        <taxon>Pleurodeles</taxon>
    </lineage>
</organism>
<name>A0AAV7V7Q9_PLEWA</name>
<dbReference type="Proteomes" id="UP001066276">
    <property type="component" value="Chromosome 2_1"/>
</dbReference>
<evidence type="ECO:0000256" key="1">
    <source>
        <dbReference type="SAM" id="MobiDB-lite"/>
    </source>
</evidence>
<dbReference type="AlphaFoldDB" id="A0AAV7V7Q9"/>
<feature type="region of interest" description="Disordered" evidence="1">
    <location>
        <begin position="1"/>
        <end position="23"/>
    </location>
</feature>
<reference evidence="2" key="1">
    <citation type="journal article" date="2022" name="bioRxiv">
        <title>Sequencing and chromosome-scale assembly of the giantPleurodeles waltlgenome.</title>
        <authorList>
            <person name="Brown T."/>
            <person name="Elewa A."/>
            <person name="Iarovenko S."/>
            <person name="Subramanian E."/>
            <person name="Araus A.J."/>
            <person name="Petzold A."/>
            <person name="Susuki M."/>
            <person name="Suzuki K.-i.T."/>
            <person name="Hayashi T."/>
            <person name="Toyoda A."/>
            <person name="Oliveira C."/>
            <person name="Osipova E."/>
            <person name="Leigh N.D."/>
            <person name="Simon A."/>
            <person name="Yun M.H."/>
        </authorList>
    </citation>
    <scope>NUCLEOTIDE SEQUENCE</scope>
    <source>
        <strain evidence="2">20211129_DDA</strain>
        <tissue evidence="2">Liver</tissue>
    </source>
</reference>
<keyword evidence="3" id="KW-1185">Reference proteome</keyword>
<sequence>MAQRRLRAGIDVGDSGESSEGVDQSLPWSALSLQGLQALQVSLCRESAEPQPDCVALVPRARDAGSGFARTATRKGGAGHTGKTAFPTHPLRLLQQMLSRGRSRVGLPVSQLEDLIKKLEEDRKLKAPAHRLGRGHWFFNKINSDSQSVFQSDGFLLNYKKSKFLRSQSLRYIGAVFQTQEAMVFLPEQSKQKLTQQLKDLLQKDPAMARD</sequence>